<protein>
    <submittedName>
        <fullName evidence="1">Jg13117 protein</fullName>
    </submittedName>
</protein>
<reference evidence="1" key="1">
    <citation type="submission" date="2022-03" db="EMBL/GenBank/DDBJ databases">
        <authorList>
            <person name="Lindestad O."/>
        </authorList>
    </citation>
    <scope>NUCLEOTIDE SEQUENCE</scope>
</reference>
<comment type="caution">
    <text evidence="1">The sequence shown here is derived from an EMBL/GenBank/DDBJ whole genome shotgun (WGS) entry which is preliminary data.</text>
</comment>
<dbReference type="Proteomes" id="UP000838756">
    <property type="component" value="Unassembled WGS sequence"/>
</dbReference>
<evidence type="ECO:0000313" key="2">
    <source>
        <dbReference type="Proteomes" id="UP000838756"/>
    </source>
</evidence>
<dbReference type="AlphaFoldDB" id="A0A8S4R8D7"/>
<keyword evidence="2" id="KW-1185">Reference proteome</keyword>
<dbReference type="OrthoDB" id="7466345at2759"/>
<accession>A0A8S4R8D7</accession>
<sequence length="89" mass="9872">MVSRRWNGSSALLSTALVDPQRGRQTTLSASQVAAGSKRHKRVEFGTPYIKPMSTSGRLLVDMMRLNTLRLKLIERATGRVPCMPCDVL</sequence>
<proteinExistence type="predicted"/>
<gene>
    <name evidence="1" type="primary">jg13117</name>
    <name evidence="1" type="ORF">PAEG_LOCUS11311</name>
</gene>
<dbReference type="EMBL" id="CAKXAJ010024946">
    <property type="protein sequence ID" value="CAH2233185.1"/>
    <property type="molecule type" value="Genomic_DNA"/>
</dbReference>
<name>A0A8S4R8D7_9NEOP</name>
<organism evidence="1 2">
    <name type="scientific">Pararge aegeria aegeria</name>
    <dbReference type="NCBI Taxonomy" id="348720"/>
    <lineage>
        <taxon>Eukaryota</taxon>
        <taxon>Metazoa</taxon>
        <taxon>Ecdysozoa</taxon>
        <taxon>Arthropoda</taxon>
        <taxon>Hexapoda</taxon>
        <taxon>Insecta</taxon>
        <taxon>Pterygota</taxon>
        <taxon>Neoptera</taxon>
        <taxon>Endopterygota</taxon>
        <taxon>Lepidoptera</taxon>
        <taxon>Glossata</taxon>
        <taxon>Ditrysia</taxon>
        <taxon>Papilionoidea</taxon>
        <taxon>Nymphalidae</taxon>
        <taxon>Satyrinae</taxon>
        <taxon>Satyrini</taxon>
        <taxon>Parargina</taxon>
        <taxon>Pararge</taxon>
    </lineage>
</organism>
<evidence type="ECO:0000313" key="1">
    <source>
        <dbReference type="EMBL" id="CAH2233185.1"/>
    </source>
</evidence>